<dbReference type="RefSeq" id="WP_252592118.1">
    <property type="nucleotide sequence ID" value="NZ_CP099489.1"/>
</dbReference>
<keyword evidence="6 7" id="KW-0472">Membrane</keyword>
<evidence type="ECO:0000256" key="6">
    <source>
        <dbReference type="ARBA" id="ARBA00023136"/>
    </source>
</evidence>
<evidence type="ECO:0000256" key="1">
    <source>
        <dbReference type="ARBA" id="ARBA00004429"/>
    </source>
</evidence>
<feature type="domain" description="TRAP C4-dicarboxylate transport system permease DctM subunit" evidence="8">
    <location>
        <begin position="9"/>
        <end position="415"/>
    </location>
</feature>
<evidence type="ECO:0000256" key="4">
    <source>
        <dbReference type="ARBA" id="ARBA00022692"/>
    </source>
</evidence>
<evidence type="ECO:0000256" key="5">
    <source>
        <dbReference type="ARBA" id="ARBA00022989"/>
    </source>
</evidence>
<dbReference type="Pfam" id="PF06808">
    <property type="entry name" value="DctM"/>
    <property type="match status" value="1"/>
</dbReference>
<dbReference type="InterPro" id="IPR004681">
    <property type="entry name" value="TRAP_DctM"/>
</dbReference>
<evidence type="ECO:0000256" key="2">
    <source>
        <dbReference type="ARBA" id="ARBA00022475"/>
    </source>
</evidence>
<feature type="transmembrane region" description="Helical" evidence="7">
    <location>
        <begin position="213"/>
        <end position="235"/>
    </location>
</feature>
<keyword evidence="3" id="KW-0997">Cell inner membrane</keyword>
<keyword evidence="4 7" id="KW-0812">Transmembrane</keyword>
<dbReference type="EMBL" id="CP099489">
    <property type="protein sequence ID" value="USQ79203.1"/>
    <property type="molecule type" value="Genomic_DNA"/>
</dbReference>
<evidence type="ECO:0000313" key="9">
    <source>
        <dbReference type="EMBL" id="USQ79203.1"/>
    </source>
</evidence>
<feature type="transmembrane region" description="Helical" evidence="7">
    <location>
        <begin position="395"/>
        <end position="419"/>
    </location>
</feature>
<accession>A0ABY4YS71</accession>
<sequence>MSIVVLVSVLLVLFVINVPIAWALGVSSLVVLLLFSNIPLEVVPQRMFTGTDSFTLIAIPFFLLAGELMEKAGISDRLIGLARAGVGHIRGGLGNVAVGSSMMFSAVSGSGIAATAAMGKINIPAMVKRGYEPAFAVSIQASAGAMGIIIPPSIVMILYSVISGDSVSDLFIGGVIPGALMALALMATGYVLSRRRGYPTEARVPVRQLPMRVLQAVPALLMPVIILAGILLGIVTATESAVLAVFYAVAIGVVNRKLTWRGVGDALHNTAQATAMIMLIVANASVFAWVITSEGLPQMMARQLAGLASNPILVFAVCGVILLIAGMFLDTSAALIILIPVMLPLVKLAGIDTVHFGVAAVVALAIGLATPPVGLNLFVAAGIADIDIIEASRLLLPFVLALIAVLALLVIFPQIILWLPAALG</sequence>
<evidence type="ECO:0000313" key="10">
    <source>
        <dbReference type="Proteomes" id="UP001056455"/>
    </source>
</evidence>
<dbReference type="InterPro" id="IPR010656">
    <property type="entry name" value="DctM"/>
</dbReference>
<feature type="transmembrane region" description="Helical" evidence="7">
    <location>
        <begin position="332"/>
        <end position="350"/>
    </location>
</feature>
<feature type="transmembrane region" description="Helical" evidence="7">
    <location>
        <begin position="304"/>
        <end position="325"/>
    </location>
</feature>
<gene>
    <name evidence="9" type="ORF">NF556_16510</name>
</gene>
<evidence type="ECO:0000256" key="7">
    <source>
        <dbReference type="SAM" id="Phobius"/>
    </source>
</evidence>
<dbReference type="PANTHER" id="PTHR33362">
    <property type="entry name" value="SIALIC ACID TRAP TRANSPORTER PERMEASE PROTEIN SIAT-RELATED"/>
    <property type="match status" value="1"/>
</dbReference>
<name>A0ABY4YS71_9MICO</name>
<reference evidence="9" key="1">
    <citation type="submission" date="2022-06" db="EMBL/GenBank/DDBJ databases">
        <title>Ornithinimicrobium HY1793.</title>
        <authorList>
            <person name="Huang Y."/>
        </authorList>
    </citation>
    <scope>NUCLEOTIDE SEQUENCE</scope>
    <source>
        <strain evidence="9">HY1793</strain>
    </source>
</reference>
<keyword evidence="5 7" id="KW-1133">Transmembrane helix</keyword>
<keyword evidence="10" id="KW-1185">Reference proteome</keyword>
<dbReference type="NCBIfam" id="TIGR00786">
    <property type="entry name" value="dctM"/>
    <property type="match status" value="1"/>
</dbReference>
<dbReference type="Proteomes" id="UP001056455">
    <property type="component" value="Chromosome"/>
</dbReference>
<dbReference type="PIRSF" id="PIRSF006066">
    <property type="entry name" value="HI0050"/>
    <property type="match status" value="1"/>
</dbReference>
<dbReference type="PANTHER" id="PTHR33362:SF2">
    <property type="entry name" value="TRAP TRANSPORTER LARGE PERMEASE PROTEIN"/>
    <property type="match status" value="1"/>
</dbReference>
<protein>
    <submittedName>
        <fullName evidence="9">TRAP transporter large permease subunit</fullName>
    </submittedName>
</protein>
<feature type="transmembrane region" description="Helical" evidence="7">
    <location>
        <begin position="47"/>
        <end position="66"/>
    </location>
</feature>
<keyword evidence="2" id="KW-1003">Cell membrane</keyword>
<comment type="subcellular location">
    <subcellularLocation>
        <location evidence="1">Cell inner membrane</location>
        <topology evidence="1">Multi-pass membrane protein</topology>
    </subcellularLocation>
</comment>
<organism evidence="9 10">
    <name type="scientific">Ornithinimicrobium faecis</name>
    <dbReference type="NCBI Taxonomy" id="2934158"/>
    <lineage>
        <taxon>Bacteria</taxon>
        <taxon>Bacillati</taxon>
        <taxon>Actinomycetota</taxon>
        <taxon>Actinomycetes</taxon>
        <taxon>Micrococcales</taxon>
        <taxon>Ornithinimicrobiaceae</taxon>
        <taxon>Ornithinimicrobium</taxon>
    </lineage>
</organism>
<evidence type="ECO:0000259" key="8">
    <source>
        <dbReference type="Pfam" id="PF06808"/>
    </source>
</evidence>
<feature type="transmembrane region" description="Helical" evidence="7">
    <location>
        <begin position="135"/>
        <end position="159"/>
    </location>
</feature>
<feature type="transmembrane region" description="Helical" evidence="7">
    <location>
        <begin position="171"/>
        <end position="192"/>
    </location>
</feature>
<feature type="transmembrane region" description="Helical" evidence="7">
    <location>
        <begin position="241"/>
        <end position="258"/>
    </location>
</feature>
<proteinExistence type="predicted"/>
<evidence type="ECO:0000256" key="3">
    <source>
        <dbReference type="ARBA" id="ARBA00022519"/>
    </source>
</evidence>
<feature type="transmembrane region" description="Helical" evidence="7">
    <location>
        <begin position="356"/>
        <end position="383"/>
    </location>
</feature>
<feature type="transmembrane region" description="Helical" evidence="7">
    <location>
        <begin position="270"/>
        <end position="292"/>
    </location>
</feature>